<keyword evidence="3" id="KW-1003">Cell membrane</keyword>
<dbReference type="InterPro" id="IPR000515">
    <property type="entry name" value="MetI-like"/>
</dbReference>
<keyword evidence="2" id="KW-0813">Transport</keyword>
<dbReference type="RefSeq" id="WP_262430345.1">
    <property type="nucleotide sequence ID" value="NZ_JACRTG010000028.1"/>
</dbReference>
<dbReference type="GO" id="GO:0005886">
    <property type="term" value="C:plasma membrane"/>
    <property type="evidence" value="ECO:0007669"/>
    <property type="project" value="UniProtKB-SubCell"/>
</dbReference>
<protein>
    <submittedName>
        <fullName evidence="9">Sugar ABC transporter permease</fullName>
    </submittedName>
</protein>
<keyword evidence="10" id="KW-1185">Reference proteome</keyword>
<evidence type="ECO:0000256" key="1">
    <source>
        <dbReference type="ARBA" id="ARBA00004651"/>
    </source>
</evidence>
<dbReference type="Proteomes" id="UP000601171">
    <property type="component" value="Unassembled WGS sequence"/>
</dbReference>
<dbReference type="AlphaFoldDB" id="A0A926EYK9"/>
<comment type="subcellular location">
    <subcellularLocation>
        <location evidence="1">Cell membrane</location>
        <topology evidence="1">Multi-pass membrane protein</topology>
    </subcellularLocation>
</comment>
<dbReference type="SUPFAM" id="SSF161098">
    <property type="entry name" value="MetI-like"/>
    <property type="match status" value="1"/>
</dbReference>
<sequence>MKRTSHSGWIFVLPGFIGVLLFYIIPFLISWYYTFTKGVAEIRFVWLENFAELFGSSAFVLAAKNTFKFIAIGVPIITIISLGLSLMMEDKLYKFPRWAMLSPMIIPVASALMGWSVILGDTGIINKLITFLGHSPIEFFGGKYAAAVVIFIFIIKNIGYMSIIFTGALSSIDKDYKAAFFLDSASNIKYTIKIVIPLIAPIIFFVIILSIVNSFQMFREVYAIYGDYPPQCVYLLQNFMNNNFFKLNYQRLSTSAFVIIMGMSVIVALFLHFQKKSD</sequence>
<feature type="transmembrane region" description="Helical" evidence="7">
    <location>
        <begin position="98"/>
        <end position="118"/>
    </location>
</feature>
<evidence type="ECO:0000259" key="8">
    <source>
        <dbReference type="PROSITE" id="PS50928"/>
    </source>
</evidence>
<dbReference type="InterPro" id="IPR051393">
    <property type="entry name" value="ABC_transporter_permease"/>
</dbReference>
<dbReference type="InterPro" id="IPR035906">
    <property type="entry name" value="MetI-like_sf"/>
</dbReference>
<feature type="transmembrane region" description="Helical" evidence="7">
    <location>
        <begin position="144"/>
        <end position="169"/>
    </location>
</feature>
<proteinExistence type="predicted"/>
<evidence type="ECO:0000313" key="10">
    <source>
        <dbReference type="Proteomes" id="UP000601171"/>
    </source>
</evidence>
<feature type="transmembrane region" description="Helical" evidence="7">
    <location>
        <begin position="69"/>
        <end position="86"/>
    </location>
</feature>
<dbReference type="PANTHER" id="PTHR30193:SF37">
    <property type="entry name" value="INNER MEMBRANE ABC TRANSPORTER PERMEASE PROTEIN YCJO"/>
    <property type="match status" value="1"/>
</dbReference>
<keyword evidence="4 7" id="KW-0812">Transmembrane</keyword>
<feature type="transmembrane region" description="Helical" evidence="7">
    <location>
        <begin position="252"/>
        <end position="273"/>
    </location>
</feature>
<keyword evidence="5 7" id="KW-1133">Transmembrane helix</keyword>
<feature type="domain" description="ABC transmembrane type-1" evidence="8">
    <location>
        <begin position="63"/>
        <end position="271"/>
    </location>
</feature>
<keyword evidence="6 7" id="KW-0472">Membrane</keyword>
<evidence type="ECO:0000256" key="3">
    <source>
        <dbReference type="ARBA" id="ARBA00022475"/>
    </source>
</evidence>
<evidence type="ECO:0000256" key="7">
    <source>
        <dbReference type="SAM" id="Phobius"/>
    </source>
</evidence>
<accession>A0A926EYK9</accession>
<feature type="transmembrane region" description="Helical" evidence="7">
    <location>
        <begin position="44"/>
        <end position="63"/>
    </location>
</feature>
<dbReference type="GO" id="GO:0055085">
    <property type="term" value="P:transmembrane transport"/>
    <property type="evidence" value="ECO:0007669"/>
    <property type="project" value="InterPro"/>
</dbReference>
<evidence type="ECO:0000256" key="6">
    <source>
        <dbReference type="ARBA" id="ARBA00023136"/>
    </source>
</evidence>
<evidence type="ECO:0000256" key="4">
    <source>
        <dbReference type="ARBA" id="ARBA00022692"/>
    </source>
</evidence>
<dbReference type="PANTHER" id="PTHR30193">
    <property type="entry name" value="ABC TRANSPORTER PERMEASE PROTEIN"/>
    <property type="match status" value="1"/>
</dbReference>
<name>A0A926EYK9_9FIRM</name>
<organism evidence="9 10">
    <name type="scientific">Paratissierella segnis</name>
    <dbReference type="NCBI Taxonomy" id="2763679"/>
    <lineage>
        <taxon>Bacteria</taxon>
        <taxon>Bacillati</taxon>
        <taxon>Bacillota</taxon>
        <taxon>Tissierellia</taxon>
        <taxon>Tissierellales</taxon>
        <taxon>Tissierellaceae</taxon>
        <taxon>Paratissierella</taxon>
    </lineage>
</organism>
<gene>
    <name evidence="9" type="ORF">H8707_11770</name>
</gene>
<dbReference type="EMBL" id="JACRTG010000028">
    <property type="protein sequence ID" value="MBC8588892.1"/>
    <property type="molecule type" value="Genomic_DNA"/>
</dbReference>
<evidence type="ECO:0000256" key="2">
    <source>
        <dbReference type="ARBA" id="ARBA00022448"/>
    </source>
</evidence>
<evidence type="ECO:0000313" key="9">
    <source>
        <dbReference type="EMBL" id="MBC8588892.1"/>
    </source>
</evidence>
<comment type="caution">
    <text evidence="9">The sequence shown here is derived from an EMBL/GenBank/DDBJ whole genome shotgun (WGS) entry which is preliminary data.</text>
</comment>
<reference evidence="9" key="1">
    <citation type="submission" date="2020-08" db="EMBL/GenBank/DDBJ databases">
        <title>Genome public.</title>
        <authorList>
            <person name="Liu C."/>
            <person name="Sun Q."/>
        </authorList>
    </citation>
    <scope>NUCLEOTIDE SEQUENCE</scope>
    <source>
        <strain evidence="9">BX21</strain>
    </source>
</reference>
<dbReference type="Gene3D" id="1.10.3720.10">
    <property type="entry name" value="MetI-like"/>
    <property type="match status" value="1"/>
</dbReference>
<feature type="transmembrane region" description="Helical" evidence="7">
    <location>
        <begin position="190"/>
        <end position="212"/>
    </location>
</feature>
<dbReference type="CDD" id="cd06261">
    <property type="entry name" value="TM_PBP2"/>
    <property type="match status" value="1"/>
</dbReference>
<dbReference type="PROSITE" id="PS50928">
    <property type="entry name" value="ABC_TM1"/>
    <property type="match status" value="1"/>
</dbReference>
<evidence type="ECO:0000256" key="5">
    <source>
        <dbReference type="ARBA" id="ARBA00022989"/>
    </source>
</evidence>
<feature type="transmembrane region" description="Helical" evidence="7">
    <location>
        <begin position="6"/>
        <end position="32"/>
    </location>
</feature>